<keyword evidence="3" id="KW-0813">Transport</keyword>
<feature type="transmembrane region" description="Helical" evidence="15">
    <location>
        <begin position="390"/>
        <end position="409"/>
    </location>
</feature>
<evidence type="ECO:0000256" key="3">
    <source>
        <dbReference type="ARBA" id="ARBA00022448"/>
    </source>
</evidence>
<feature type="transmembrane region" description="Helical" evidence="15">
    <location>
        <begin position="415"/>
        <end position="435"/>
    </location>
</feature>
<evidence type="ECO:0000256" key="11">
    <source>
        <dbReference type="ARBA" id="ARBA00023157"/>
    </source>
</evidence>
<keyword evidence="4 15" id="KW-0812">Transmembrane</keyword>
<name>A0A078AX56_STYLE</name>
<dbReference type="GO" id="GO:0031902">
    <property type="term" value="C:late endosome membrane"/>
    <property type="evidence" value="ECO:0007669"/>
    <property type="project" value="UniProtKB-SubCell"/>
</dbReference>
<evidence type="ECO:0000256" key="1">
    <source>
        <dbReference type="ARBA" id="ARBA00004107"/>
    </source>
</evidence>
<proteinExistence type="inferred from homology"/>
<dbReference type="GO" id="GO:0015179">
    <property type="term" value="F:L-amino acid transmembrane transporter activity"/>
    <property type="evidence" value="ECO:0007669"/>
    <property type="project" value="TreeGrafter"/>
</dbReference>
<comment type="subcellular location">
    <subcellularLocation>
        <location evidence="1">Late endosome membrane</location>
        <topology evidence="1">Multi-pass membrane protein</topology>
    </subcellularLocation>
    <subcellularLocation>
        <location evidence="2">Lysosome membrane</location>
        <topology evidence="2">Multi-pass membrane protein</topology>
    </subcellularLocation>
</comment>
<dbReference type="PANTHER" id="PTHR22950">
    <property type="entry name" value="AMINO ACID TRANSPORTER"/>
    <property type="match status" value="1"/>
</dbReference>
<dbReference type="PANTHER" id="PTHR22950:SF244">
    <property type="entry name" value="NEUTRAL AMINO ACID TRANSPORTER 9"/>
    <property type="match status" value="1"/>
</dbReference>
<feature type="transmembrane region" description="Helical" evidence="15">
    <location>
        <begin position="78"/>
        <end position="99"/>
    </location>
</feature>
<keyword evidence="10 15" id="KW-0472">Membrane</keyword>
<keyword evidence="18" id="KW-1185">Reference proteome</keyword>
<keyword evidence="5" id="KW-0479">Metal-binding</keyword>
<dbReference type="OrthoDB" id="302047at2759"/>
<dbReference type="GO" id="GO:0005765">
    <property type="term" value="C:lysosomal membrane"/>
    <property type="evidence" value="ECO:0007669"/>
    <property type="project" value="UniProtKB-SubCell"/>
</dbReference>
<dbReference type="GO" id="GO:0046872">
    <property type="term" value="F:metal ion binding"/>
    <property type="evidence" value="ECO:0007669"/>
    <property type="project" value="UniProtKB-KW"/>
</dbReference>
<dbReference type="OMA" id="HWFTPTE"/>
<evidence type="ECO:0000256" key="15">
    <source>
        <dbReference type="SAM" id="Phobius"/>
    </source>
</evidence>
<evidence type="ECO:0000256" key="9">
    <source>
        <dbReference type="ARBA" id="ARBA00023053"/>
    </source>
</evidence>
<accession>A0A078AX56</accession>
<feature type="transmembrane region" description="Helical" evidence="15">
    <location>
        <begin position="120"/>
        <end position="153"/>
    </location>
</feature>
<feature type="transmembrane region" description="Helical" evidence="15">
    <location>
        <begin position="250"/>
        <end position="270"/>
    </location>
</feature>
<keyword evidence="8 15" id="KW-1133">Transmembrane helix</keyword>
<evidence type="ECO:0000256" key="10">
    <source>
        <dbReference type="ARBA" id="ARBA00023136"/>
    </source>
</evidence>
<evidence type="ECO:0000256" key="5">
    <source>
        <dbReference type="ARBA" id="ARBA00022723"/>
    </source>
</evidence>
<evidence type="ECO:0000256" key="7">
    <source>
        <dbReference type="ARBA" id="ARBA00022970"/>
    </source>
</evidence>
<evidence type="ECO:0000256" key="2">
    <source>
        <dbReference type="ARBA" id="ARBA00004155"/>
    </source>
</evidence>
<evidence type="ECO:0000256" key="6">
    <source>
        <dbReference type="ARBA" id="ARBA00022753"/>
    </source>
</evidence>
<organism evidence="17 18">
    <name type="scientific">Stylonychia lemnae</name>
    <name type="common">Ciliate</name>
    <dbReference type="NCBI Taxonomy" id="5949"/>
    <lineage>
        <taxon>Eukaryota</taxon>
        <taxon>Sar</taxon>
        <taxon>Alveolata</taxon>
        <taxon>Ciliophora</taxon>
        <taxon>Intramacronucleata</taxon>
        <taxon>Spirotrichea</taxon>
        <taxon>Stichotrichia</taxon>
        <taxon>Sporadotrichida</taxon>
        <taxon>Oxytrichidae</taxon>
        <taxon>Stylonychinae</taxon>
        <taxon>Stylonychia</taxon>
    </lineage>
</organism>
<keyword evidence="7" id="KW-0029">Amino-acid transport</keyword>
<evidence type="ECO:0000256" key="12">
    <source>
        <dbReference type="ARBA" id="ARBA00023180"/>
    </source>
</evidence>
<evidence type="ECO:0000256" key="8">
    <source>
        <dbReference type="ARBA" id="ARBA00022989"/>
    </source>
</evidence>
<keyword evidence="13" id="KW-0458">Lysosome</keyword>
<feature type="transmembrane region" description="Helical" evidence="15">
    <location>
        <begin position="521"/>
        <end position="543"/>
    </location>
</feature>
<feature type="transmembrane region" description="Helical" evidence="15">
    <location>
        <begin position="50"/>
        <end position="72"/>
    </location>
</feature>
<evidence type="ECO:0000259" key="16">
    <source>
        <dbReference type="Pfam" id="PF01490"/>
    </source>
</evidence>
<dbReference type="EMBL" id="CCKQ01014849">
    <property type="protein sequence ID" value="CDW86646.1"/>
    <property type="molecule type" value="Genomic_DNA"/>
</dbReference>
<feature type="transmembrane region" description="Helical" evidence="15">
    <location>
        <begin position="291"/>
        <end position="313"/>
    </location>
</feature>
<feature type="transmembrane region" description="Helical" evidence="15">
    <location>
        <begin position="203"/>
        <end position="224"/>
    </location>
</feature>
<sequence length="546" mass="62530">MRYYSKLKDNYQRLDDSFNKAPTHVIDANLFITSLDVYGLKNNQSKHGSFTIIFSVWNSLLGASLVTIPWAFSNAGLVLGSLIIMLSFAISYYTCWLILKLAKDEEQDFTETLQRYFGKFGSYLGILSAIFALMIPLMFFFQIICQTLFPSIIAMTSTLQNPTIDLYPDFSKFSYSYTCLAIFALLFIVSLKKDLKIFIKINSFGVIFTIIIILFLIGVGVSALQDTNFEVVETYDNSQQNDIESESYTLQLYSLQFAPLMGIMNGGFYFHNLAIPILKNSSKKENNARDVFFGYFLALLSYLACGLLGYIGFSGKQFNHQPIEQNCLNMFTPNNPMAFIIRGCVAFLLITLFPLLLTIQKQQFWILYQKFKSRRRYDYKRYQKQITQRFSIISCIFTLIFITIIAIYYPKAGSLASILASIFCYFFVYLIPASLHIRQLYLDHYGSKQPDLNTINQNESIYSTCLLDKSINGQRDDHNQYSAQKSQANRNTLDRQYISVSPADLSFNIQKPTQSFPKTSILLIALDVLIMLYGLGVLALQYVKLQ</sequence>
<comment type="similarity">
    <text evidence="14">Belongs to the amino acid/polyamine transporter 2 family. SLC38A9 subfamily.</text>
</comment>
<gene>
    <name evidence="17" type="primary">Contig11049.g11814</name>
    <name evidence="17" type="ORF">STYLEM_15743</name>
</gene>
<evidence type="ECO:0000256" key="4">
    <source>
        <dbReference type="ARBA" id="ARBA00022692"/>
    </source>
</evidence>
<evidence type="ECO:0000256" key="13">
    <source>
        <dbReference type="ARBA" id="ARBA00023228"/>
    </source>
</evidence>
<keyword evidence="11" id="KW-1015">Disulfide bond</keyword>
<dbReference type="Pfam" id="PF01490">
    <property type="entry name" value="Aa_trans"/>
    <property type="match status" value="1"/>
</dbReference>
<keyword evidence="9" id="KW-0915">Sodium</keyword>
<evidence type="ECO:0000313" key="18">
    <source>
        <dbReference type="Proteomes" id="UP000039865"/>
    </source>
</evidence>
<keyword evidence="12" id="KW-0325">Glycoprotein</keyword>
<evidence type="ECO:0000313" key="17">
    <source>
        <dbReference type="EMBL" id="CDW86646.1"/>
    </source>
</evidence>
<keyword evidence="6" id="KW-0967">Endosome</keyword>
<dbReference type="Proteomes" id="UP000039865">
    <property type="component" value="Unassembled WGS sequence"/>
</dbReference>
<dbReference type="AlphaFoldDB" id="A0A078AX56"/>
<feature type="domain" description="Amino acid transporter transmembrane" evidence="16">
    <location>
        <begin position="51"/>
        <end position="445"/>
    </location>
</feature>
<feature type="transmembrane region" description="Helical" evidence="15">
    <location>
        <begin position="173"/>
        <end position="191"/>
    </location>
</feature>
<feature type="transmembrane region" description="Helical" evidence="15">
    <location>
        <begin position="339"/>
        <end position="359"/>
    </location>
</feature>
<protein>
    <recommendedName>
        <fullName evidence="16">Amino acid transporter transmembrane domain-containing protein</fullName>
    </recommendedName>
</protein>
<dbReference type="InParanoid" id="A0A078AX56"/>
<evidence type="ECO:0000256" key="14">
    <source>
        <dbReference type="ARBA" id="ARBA00038442"/>
    </source>
</evidence>
<reference evidence="17 18" key="1">
    <citation type="submission" date="2014-06" db="EMBL/GenBank/DDBJ databases">
        <authorList>
            <person name="Swart Estienne"/>
        </authorList>
    </citation>
    <scope>NUCLEOTIDE SEQUENCE [LARGE SCALE GENOMIC DNA]</scope>
    <source>
        <strain evidence="17 18">130c</strain>
    </source>
</reference>
<dbReference type="InterPro" id="IPR013057">
    <property type="entry name" value="AA_transpt_TM"/>
</dbReference>